<proteinExistence type="predicted"/>
<keyword evidence="3" id="KW-1185">Reference proteome</keyword>
<reference evidence="2 3" key="1">
    <citation type="submission" date="2023-01" db="EMBL/GenBank/DDBJ databases">
        <title>Analysis of 21 Apiospora genomes using comparative genomics revels a genus with tremendous synthesis potential of carbohydrate active enzymes and secondary metabolites.</title>
        <authorList>
            <person name="Sorensen T."/>
        </authorList>
    </citation>
    <scope>NUCLEOTIDE SEQUENCE [LARGE SCALE GENOMIC DNA]</scope>
    <source>
        <strain evidence="2 3">CBS 117206</strain>
    </source>
</reference>
<evidence type="ECO:0000313" key="2">
    <source>
        <dbReference type="EMBL" id="KAK8120294.1"/>
    </source>
</evidence>
<evidence type="ECO:0000313" key="3">
    <source>
        <dbReference type="Proteomes" id="UP001392437"/>
    </source>
</evidence>
<dbReference type="Proteomes" id="UP001392437">
    <property type="component" value="Unassembled WGS sequence"/>
</dbReference>
<name>A0AAW0QZC1_9PEZI</name>
<evidence type="ECO:0000256" key="1">
    <source>
        <dbReference type="SAM" id="MobiDB-lite"/>
    </source>
</evidence>
<sequence length="113" mass="12481">MTQKQTAPDPTQRLFTNLFRNTRAPFKCRRGPLRRGRAGCAGATGRGERGEDGSTASHGIHAGEWGVRKDTFSIYTATAPGIFLNMSCNPGKLLDLGDNEFIIEYEQFAAWPF</sequence>
<protein>
    <submittedName>
        <fullName evidence="2">Uncharacterized protein</fullName>
    </submittedName>
</protein>
<dbReference type="EMBL" id="JAQQWP010000004">
    <property type="protein sequence ID" value="KAK8120294.1"/>
    <property type="molecule type" value="Genomic_DNA"/>
</dbReference>
<accession>A0AAW0QZC1</accession>
<dbReference type="AlphaFoldDB" id="A0AAW0QZC1"/>
<feature type="region of interest" description="Disordered" evidence="1">
    <location>
        <begin position="34"/>
        <end position="60"/>
    </location>
</feature>
<comment type="caution">
    <text evidence="2">The sequence shown here is derived from an EMBL/GenBank/DDBJ whole genome shotgun (WGS) entry which is preliminary data.</text>
</comment>
<gene>
    <name evidence="2" type="ORF">PG999_004414</name>
</gene>
<organism evidence="2 3">
    <name type="scientific">Apiospora kogelbergensis</name>
    <dbReference type="NCBI Taxonomy" id="1337665"/>
    <lineage>
        <taxon>Eukaryota</taxon>
        <taxon>Fungi</taxon>
        <taxon>Dikarya</taxon>
        <taxon>Ascomycota</taxon>
        <taxon>Pezizomycotina</taxon>
        <taxon>Sordariomycetes</taxon>
        <taxon>Xylariomycetidae</taxon>
        <taxon>Amphisphaeriales</taxon>
        <taxon>Apiosporaceae</taxon>
        <taxon>Apiospora</taxon>
    </lineage>
</organism>